<dbReference type="PANTHER" id="PTHR19848">
    <property type="entry name" value="WD40 REPEAT PROTEIN"/>
    <property type="match status" value="1"/>
</dbReference>
<dbReference type="Proteomes" id="UP000011135">
    <property type="component" value="Unassembled WGS sequence"/>
</dbReference>
<dbReference type="eggNOG" id="COG2319">
    <property type="taxonomic scope" value="Bacteria"/>
</dbReference>
<dbReference type="OrthoDB" id="933690at2"/>
<accession>L8JIC2</accession>
<keyword evidence="1 3" id="KW-0853">WD repeat</keyword>
<dbReference type="Pfam" id="PF00400">
    <property type="entry name" value="WD40"/>
    <property type="match status" value="4"/>
</dbReference>
<dbReference type="PROSITE" id="PS50082">
    <property type="entry name" value="WD_REPEATS_2"/>
    <property type="match status" value="4"/>
</dbReference>
<dbReference type="AlphaFoldDB" id="L8JIC2"/>
<evidence type="ECO:0000256" key="1">
    <source>
        <dbReference type="ARBA" id="ARBA00022574"/>
    </source>
</evidence>
<feature type="repeat" description="WD" evidence="3">
    <location>
        <begin position="177"/>
        <end position="209"/>
    </location>
</feature>
<dbReference type="InterPro" id="IPR036322">
    <property type="entry name" value="WD40_repeat_dom_sf"/>
</dbReference>
<dbReference type="SUPFAM" id="SSF50978">
    <property type="entry name" value="WD40 repeat-like"/>
    <property type="match status" value="1"/>
</dbReference>
<dbReference type="RefSeq" id="WP_009583151.1">
    <property type="nucleotide sequence ID" value="NZ_AMZN01000108.1"/>
</dbReference>
<dbReference type="InterPro" id="IPR001680">
    <property type="entry name" value="WD40_rpt"/>
</dbReference>
<dbReference type="PROSITE" id="PS00678">
    <property type="entry name" value="WD_REPEATS_1"/>
    <property type="match status" value="1"/>
</dbReference>
<dbReference type="InterPro" id="IPR020472">
    <property type="entry name" value="WD40_PAC1"/>
</dbReference>
<sequence>MSKVNVSRLKTFTGHNDCVYTIEKTQYEQKFFSGAGDGMVACWDMEEEDGQLIAKLPNSIYALHYKADRNLLIVGHNYDGIHLLDWESKNEVGSLKMTDQAIFDIKSYNDHLYVGDASGTVSVVDIKSLRVLFKMKEASKSARSIAVNESRGELVVGYSDNVIRVFSLEDCQLKKELTGHQNSVFVVKYSPDGQLLLSAGRDARLKVWDATAGYLEIQDIVAHMYAINNLDFSPDGKHFVTCSMDKSIKVWDAQAFKLLKVIDKARHAGHGTSVNKLLWSAYNDLLVSASDDRAISVWDLQFNT</sequence>
<dbReference type="EMBL" id="AMZN01000108">
    <property type="protein sequence ID" value="ELR68575.1"/>
    <property type="molecule type" value="Genomic_DNA"/>
</dbReference>
<dbReference type="InterPro" id="IPR019775">
    <property type="entry name" value="WD40_repeat_CS"/>
</dbReference>
<dbReference type="PRINTS" id="PR00320">
    <property type="entry name" value="GPROTEINBRPT"/>
</dbReference>
<dbReference type="STRING" id="1237149.C900_00243"/>
<evidence type="ECO:0000256" key="2">
    <source>
        <dbReference type="ARBA" id="ARBA00022737"/>
    </source>
</evidence>
<feature type="repeat" description="WD" evidence="3">
    <location>
        <begin position="12"/>
        <end position="46"/>
    </location>
</feature>
<organism evidence="4 5">
    <name type="scientific">Fulvivirga imtechensis AK7</name>
    <dbReference type="NCBI Taxonomy" id="1237149"/>
    <lineage>
        <taxon>Bacteria</taxon>
        <taxon>Pseudomonadati</taxon>
        <taxon>Bacteroidota</taxon>
        <taxon>Cytophagia</taxon>
        <taxon>Cytophagales</taxon>
        <taxon>Fulvivirgaceae</taxon>
        <taxon>Fulvivirga</taxon>
    </lineage>
</organism>
<comment type="caution">
    <text evidence="4">The sequence shown here is derived from an EMBL/GenBank/DDBJ whole genome shotgun (WGS) entry which is preliminary data.</text>
</comment>
<dbReference type="SMART" id="SM00320">
    <property type="entry name" value="WD40"/>
    <property type="match status" value="7"/>
</dbReference>
<evidence type="ECO:0000313" key="5">
    <source>
        <dbReference type="Proteomes" id="UP000011135"/>
    </source>
</evidence>
<proteinExistence type="predicted"/>
<evidence type="ECO:0000313" key="4">
    <source>
        <dbReference type="EMBL" id="ELR68575.1"/>
    </source>
</evidence>
<gene>
    <name evidence="4" type="ORF">C900_00243</name>
</gene>
<feature type="repeat" description="WD" evidence="3">
    <location>
        <begin position="267"/>
        <end position="304"/>
    </location>
</feature>
<reference evidence="4 5" key="1">
    <citation type="submission" date="2012-12" db="EMBL/GenBank/DDBJ databases">
        <title>Genome assembly of Fulvivirga imtechensis AK7.</title>
        <authorList>
            <person name="Nupur N."/>
            <person name="Khatri I."/>
            <person name="Kumar R."/>
            <person name="Subramanian S."/>
            <person name="Pinnaka A."/>
        </authorList>
    </citation>
    <scope>NUCLEOTIDE SEQUENCE [LARGE SCALE GENOMIC DNA]</scope>
    <source>
        <strain evidence="4 5">AK7</strain>
    </source>
</reference>
<name>L8JIC2_9BACT</name>
<dbReference type="PROSITE" id="PS50294">
    <property type="entry name" value="WD_REPEATS_REGION"/>
    <property type="match status" value="3"/>
</dbReference>
<dbReference type="Gene3D" id="2.130.10.10">
    <property type="entry name" value="YVTN repeat-like/Quinoprotein amine dehydrogenase"/>
    <property type="match status" value="2"/>
</dbReference>
<dbReference type="CDD" id="cd00200">
    <property type="entry name" value="WD40"/>
    <property type="match status" value="1"/>
</dbReference>
<feature type="repeat" description="WD" evidence="3">
    <location>
        <begin position="220"/>
        <end position="261"/>
    </location>
</feature>
<dbReference type="PANTHER" id="PTHR19848:SF8">
    <property type="entry name" value="F-BOX AND WD REPEAT DOMAIN CONTAINING 7"/>
    <property type="match status" value="1"/>
</dbReference>
<dbReference type="InterPro" id="IPR015943">
    <property type="entry name" value="WD40/YVTN_repeat-like_dom_sf"/>
</dbReference>
<protein>
    <submittedName>
        <fullName evidence="4">WD-40 repeat protein</fullName>
    </submittedName>
</protein>
<keyword evidence="2" id="KW-0677">Repeat</keyword>
<evidence type="ECO:0000256" key="3">
    <source>
        <dbReference type="PROSITE-ProRule" id="PRU00221"/>
    </source>
</evidence>
<keyword evidence="5" id="KW-1185">Reference proteome</keyword>